<evidence type="ECO:0000256" key="5">
    <source>
        <dbReference type="ARBA" id="ARBA00022777"/>
    </source>
</evidence>
<dbReference type="VEuPathDB" id="FungiDB:CNBA0940"/>
<feature type="region of interest" description="Disordered" evidence="7">
    <location>
        <begin position="97"/>
        <end position="218"/>
    </location>
</feature>
<dbReference type="SMART" id="SM00387">
    <property type="entry name" value="HATPase_c"/>
    <property type="match status" value="1"/>
</dbReference>
<evidence type="ECO:0000256" key="4">
    <source>
        <dbReference type="ARBA" id="ARBA00022679"/>
    </source>
</evidence>
<dbReference type="EMBL" id="AB204729">
    <property type="protein sequence ID" value="BAF47083.1"/>
    <property type="molecule type" value="mRNA"/>
</dbReference>
<feature type="transmembrane region" description="Helical" evidence="8">
    <location>
        <begin position="271"/>
        <end position="292"/>
    </location>
</feature>
<dbReference type="SUPFAM" id="SSF55874">
    <property type="entry name" value="ATPase domain of HSP90 chaperone/DNA topoisomerase II/histidine kinase"/>
    <property type="match status" value="2"/>
</dbReference>
<evidence type="ECO:0000256" key="8">
    <source>
        <dbReference type="SAM" id="Phobius"/>
    </source>
</evidence>
<dbReference type="InterPro" id="IPR003594">
    <property type="entry name" value="HATPase_dom"/>
</dbReference>
<feature type="region of interest" description="Disordered" evidence="7">
    <location>
        <begin position="915"/>
        <end position="985"/>
    </location>
</feature>
<evidence type="ECO:0000256" key="1">
    <source>
        <dbReference type="ARBA" id="ARBA00000085"/>
    </source>
</evidence>
<dbReference type="Gene3D" id="3.30.565.10">
    <property type="entry name" value="Histidine kinase-like ATPase, C-terminal domain"/>
    <property type="match status" value="1"/>
</dbReference>
<dbReference type="SMART" id="SM00388">
    <property type="entry name" value="HisKA"/>
    <property type="match status" value="1"/>
</dbReference>
<feature type="transmembrane region" description="Helical" evidence="8">
    <location>
        <begin position="298"/>
        <end position="320"/>
    </location>
</feature>
<keyword evidence="8" id="KW-0472">Membrane</keyword>
<keyword evidence="4" id="KW-0808">Transferase</keyword>
<evidence type="ECO:0000256" key="7">
    <source>
        <dbReference type="SAM" id="MobiDB-lite"/>
    </source>
</evidence>
<feature type="region of interest" description="Disordered" evidence="7">
    <location>
        <begin position="1191"/>
        <end position="1211"/>
    </location>
</feature>
<dbReference type="Pfam" id="PF00072">
    <property type="entry name" value="Response_reg"/>
    <property type="match status" value="1"/>
</dbReference>
<dbReference type="Gene3D" id="3.40.50.2300">
    <property type="match status" value="1"/>
</dbReference>
<feature type="compositionally biased region" description="Low complexity" evidence="7">
    <location>
        <begin position="962"/>
        <end position="974"/>
    </location>
</feature>
<dbReference type="InterPro" id="IPR036890">
    <property type="entry name" value="HATPase_C_sf"/>
</dbReference>
<dbReference type="Pfam" id="PF02518">
    <property type="entry name" value="HATPase_c"/>
    <property type="match status" value="1"/>
</dbReference>
<reference evidence="11" key="1">
    <citation type="submission" date="2005-02" db="EMBL/GenBank/DDBJ databases">
        <title>Cryptococcus neoformans hybrid histidine kinase gene.</title>
        <authorList>
            <person name="Shimizu K."/>
            <person name="Drivinya A."/>
            <person name="Yoshimi A."/>
            <person name="Tanaka C."/>
            <person name="Kawamoto S."/>
        </authorList>
    </citation>
    <scope>NUCLEOTIDE SEQUENCE</scope>
    <source>
        <strain evidence="11">B-4500</strain>
    </source>
</reference>
<dbReference type="PANTHER" id="PTHR43047:SF66">
    <property type="entry name" value="HISKA"/>
    <property type="match status" value="1"/>
</dbReference>
<dbReference type="AlphaFoldDB" id="A2V6A9"/>
<evidence type="ECO:0000256" key="2">
    <source>
        <dbReference type="ARBA" id="ARBA00012438"/>
    </source>
</evidence>
<dbReference type="OMA" id="KSEMHYN"/>
<dbReference type="EC" id="2.7.13.3" evidence="2"/>
<name>A2V6A9_CRYNE</name>
<gene>
    <name evidence="11" type="primary">CnHHK7</name>
</gene>
<sequence length="1211" mass="132855">MPAEDVDNATLAPATPLAIAMQSNDQIKANTKANSKSRTRFAPSRLSSVWRSLVSHLTPPSHPSTTSESALGSSLRNTTDNMYYEDGSAVRHLPLELLNPKVGTDSRHKRKGVSDTKNSGSRGGLRHRLRGSQANSNSRYGDDDDMSAKPSEPVSRIVVDNNFEHFTPAVPRSDSGYGSGRTPATNGTPGGGEIGDDEDEEGTRGQRSDGASTTQRRSSAAAQWIQKNVVVEWVTDRLWPNVKHFLDSSYPEPSKEHSFQKELWFTQKQGALASSLFFLINYALTVGLLPRPFSNFDWIAYLGIGGVFTLPILPLIVLDWPRRHPRIWQPIIFLACWVFAYILIVEMHLCGFFTDNNQCGSRNFLNLLGFAFGQPTLALLTMKEDRGMAVAGASIWIILTGGLTMTQKNSPTLFYRNIVFFALFHAFLIGASFLKERSDRQMFALRQQLKIQYRATQSAQVMERRAADSKKRFVSYIFHEVRVPLNTALLAVQNLQGERVFENVQQDQAEMVDGLISSLSMMEKVLNDVLSFNRMESGKFAQARKPFDFHKSIQLVALSHRTQAQMAGISLEVELDSDIDKIGGIFVGDEMRLRQVASNLVSNSIKFTDQGSVRIVTKLLYPRLEPTPATEPDDPLRQAAINLQRQQEIEESEKARSGTPTRSFPANPHSLPSHPRSRPDSAKGTHGHTLMDLEKGSVTMEQKRMSRESGRDKEKEEEKKKVQKAVVRVEIHDTGVGLKKTDVMDGDLFSPYVQTEIGRRQGGKGSGLGLALVRQIVKLSGGRLGVESEFGKGSMFWFELPYSLPPPPKARPGSSKGDRMGGIGIGGGAPGVSHPVASGSGGKPAFGLVMPLSSSSNSTFVPLSLNTGIPHGPNLGVMGTDAASAGEGVGGDDERGPPKRPGTMVRIMSGATMMSSTMEKGTSPTSANSERPAIGTTDSTMPLLPVEPRMSAEEAITAGGVPQSPSTSSHSTTQEPFIDPFSPISYTTLRERRSSEWSEEMGRAAASVEKLESERAVTGMGLGMGVGQAAEIKLKTRGMQEQPETKEDPPAEMPLSSLVVDDDKLTRMLMSRMLTRLGHHVTTAENGKIASEMIKDMFENKEGAIKFDIVFLDNQMPLMSGVEVARAVREMNCPIYIVGCTGNALREDQDEYMAAGADTILTKPIHQKHLIEMIRDARRRVAGETQPRYMDYADESPMSPVHMRDPLPRMS</sequence>
<dbReference type="SUPFAM" id="SSF52172">
    <property type="entry name" value="CheY-like"/>
    <property type="match status" value="1"/>
</dbReference>
<feature type="domain" description="Histidine kinase" evidence="9">
    <location>
        <begin position="476"/>
        <end position="804"/>
    </location>
</feature>
<keyword evidence="3 6" id="KW-0597">Phosphoprotein</keyword>
<accession>A2V6A9</accession>
<feature type="transmembrane region" description="Helical" evidence="8">
    <location>
        <begin position="389"/>
        <end position="407"/>
    </location>
</feature>
<feature type="compositionally biased region" description="Basic and acidic residues" evidence="7">
    <location>
        <begin position="1202"/>
        <end position="1211"/>
    </location>
</feature>
<dbReference type="GO" id="GO:0009927">
    <property type="term" value="F:histidine phosphotransfer kinase activity"/>
    <property type="evidence" value="ECO:0007669"/>
    <property type="project" value="TreeGrafter"/>
</dbReference>
<dbReference type="CDD" id="cd00082">
    <property type="entry name" value="HisKA"/>
    <property type="match status" value="1"/>
</dbReference>
<dbReference type="Pfam" id="PF00512">
    <property type="entry name" value="HisKA"/>
    <property type="match status" value="1"/>
</dbReference>
<comment type="catalytic activity">
    <reaction evidence="1">
        <text>ATP + protein L-histidine = ADP + protein N-phospho-L-histidine.</text>
        <dbReference type="EC" id="2.7.13.3"/>
    </reaction>
</comment>
<feature type="region of interest" description="Disordered" evidence="7">
    <location>
        <begin position="881"/>
        <end position="902"/>
    </location>
</feature>
<dbReference type="SMART" id="SM00448">
    <property type="entry name" value="REC"/>
    <property type="match status" value="1"/>
</dbReference>
<dbReference type="InterPro" id="IPR004358">
    <property type="entry name" value="Sig_transdc_His_kin-like_C"/>
</dbReference>
<dbReference type="VEuPathDB" id="FungiDB:CNA00970"/>
<feature type="region of interest" description="Disordered" evidence="7">
    <location>
        <begin position="647"/>
        <end position="719"/>
    </location>
</feature>
<protein>
    <recommendedName>
        <fullName evidence="2">histidine kinase</fullName>
        <ecNumber evidence="2">2.7.13.3</ecNumber>
    </recommendedName>
</protein>
<feature type="transmembrane region" description="Helical" evidence="8">
    <location>
        <begin position="413"/>
        <end position="434"/>
    </location>
</feature>
<evidence type="ECO:0000256" key="6">
    <source>
        <dbReference type="PROSITE-ProRule" id="PRU00169"/>
    </source>
</evidence>
<evidence type="ECO:0000259" key="10">
    <source>
        <dbReference type="PROSITE" id="PS50110"/>
    </source>
</evidence>
<dbReference type="GO" id="GO:0005886">
    <property type="term" value="C:plasma membrane"/>
    <property type="evidence" value="ECO:0007669"/>
    <property type="project" value="TreeGrafter"/>
</dbReference>
<feature type="compositionally biased region" description="Basic and acidic residues" evidence="7">
    <location>
        <begin position="677"/>
        <end position="719"/>
    </location>
</feature>
<dbReference type="PANTHER" id="PTHR43047">
    <property type="entry name" value="TWO-COMPONENT HISTIDINE PROTEIN KINASE"/>
    <property type="match status" value="1"/>
</dbReference>
<dbReference type="InterPro" id="IPR005467">
    <property type="entry name" value="His_kinase_dom"/>
</dbReference>
<dbReference type="PROSITE" id="PS50109">
    <property type="entry name" value="HIS_KIN"/>
    <property type="match status" value="1"/>
</dbReference>
<evidence type="ECO:0000313" key="11">
    <source>
        <dbReference type="EMBL" id="BAF47083.1"/>
    </source>
</evidence>
<keyword evidence="8" id="KW-1133">Transmembrane helix</keyword>
<keyword evidence="8" id="KW-0812">Transmembrane</keyword>
<organism evidence="11">
    <name type="scientific">Cryptococcus neoformans</name>
    <name type="common">Filobasidiella neoformans</name>
    <dbReference type="NCBI Taxonomy" id="5207"/>
    <lineage>
        <taxon>Eukaryota</taxon>
        <taxon>Fungi</taxon>
        <taxon>Dikarya</taxon>
        <taxon>Basidiomycota</taxon>
        <taxon>Agaricomycotina</taxon>
        <taxon>Tremellomycetes</taxon>
        <taxon>Tremellales</taxon>
        <taxon>Cryptococcaceae</taxon>
        <taxon>Cryptococcus</taxon>
        <taxon>Cryptococcus neoformans species complex</taxon>
    </lineage>
</organism>
<dbReference type="VEuPathDB" id="FungiDB:CNAG_00106"/>
<keyword evidence="5" id="KW-0418">Kinase</keyword>
<dbReference type="InterPro" id="IPR003661">
    <property type="entry name" value="HisK_dim/P_dom"/>
</dbReference>
<dbReference type="CDD" id="cd17546">
    <property type="entry name" value="REC_hyHK_CKI1_RcsC-like"/>
    <property type="match status" value="1"/>
</dbReference>
<proteinExistence type="evidence at transcript level"/>
<feature type="domain" description="Response regulatory" evidence="10">
    <location>
        <begin position="1056"/>
        <end position="1178"/>
    </location>
</feature>
<dbReference type="InterPro" id="IPR036097">
    <property type="entry name" value="HisK_dim/P_sf"/>
</dbReference>
<dbReference type="InterPro" id="IPR001789">
    <property type="entry name" value="Sig_transdc_resp-reg_receiver"/>
</dbReference>
<feature type="modified residue" description="4-aspartylphosphate" evidence="6">
    <location>
        <position position="1113"/>
    </location>
</feature>
<evidence type="ECO:0000259" key="9">
    <source>
        <dbReference type="PROSITE" id="PS50109"/>
    </source>
</evidence>
<dbReference type="PROSITE" id="PS50110">
    <property type="entry name" value="RESPONSE_REGULATORY"/>
    <property type="match status" value="1"/>
</dbReference>
<dbReference type="PRINTS" id="PR00344">
    <property type="entry name" value="BCTRLSENSOR"/>
</dbReference>
<dbReference type="InterPro" id="IPR011006">
    <property type="entry name" value="CheY-like_superfamily"/>
</dbReference>
<evidence type="ECO:0000256" key="3">
    <source>
        <dbReference type="ARBA" id="ARBA00022553"/>
    </source>
</evidence>
<feature type="transmembrane region" description="Helical" evidence="8">
    <location>
        <begin position="327"/>
        <end position="344"/>
    </location>
</feature>
<dbReference type="GO" id="GO:0000155">
    <property type="term" value="F:phosphorelay sensor kinase activity"/>
    <property type="evidence" value="ECO:0007669"/>
    <property type="project" value="InterPro"/>
</dbReference>
<feature type="compositionally biased region" description="Polar residues" evidence="7">
    <location>
        <begin position="915"/>
        <end position="929"/>
    </location>
</feature>
<dbReference type="SUPFAM" id="SSF47384">
    <property type="entry name" value="Homodimeric domain of signal transducing histidine kinase"/>
    <property type="match status" value="1"/>
</dbReference>
<dbReference type="VEuPathDB" id="FungiDB:CKF44_00106"/>
<dbReference type="VEuPathDB" id="FungiDB:LQV05_000093"/>
<dbReference type="Gene3D" id="1.10.287.130">
    <property type="match status" value="1"/>
</dbReference>